<feature type="chain" id="PRO_5003630901" description="Lipoprotein" evidence="1">
    <location>
        <begin position="29"/>
        <end position="213"/>
    </location>
</feature>
<proteinExistence type="predicted"/>
<dbReference type="OrthoDB" id="703896at2"/>
<dbReference type="PATRIC" id="fig|1166018.3.peg.192"/>
<dbReference type="Gene3D" id="2.170.15.10">
    <property type="entry name" value="Proaerolysin, chain A, domain 3"/>
    <property type="match status" value="1"/>
</dbReference>
<sequence length="213" mass="23527">MNKWLSKNQGARLLALSFVVVSLLGACSKPVDPVVVAIPAQYALSDVRYFFSAGDRIDTVTLQLKGASVQNPGSTTVTQQVKEDLSELIKTSRFTIASATQLPTDIDLSKFEVRVPQQWYGNSSLVQSIETYSLSPSQQQKPYVPEREAASTITVAPKSRIDISRQIDAYQLTCSFDCLLENKTTGQRYPITGKWQGLLQYNNLSVTLKESAL</sequence>
<dbReference type="eggNOG" id="ENOG5032S7W">
    <property type="taxonomic scope" value="Bacteria"/>
</dbReference>
<dbReference type="KEGG" id="fae:FAES_0189"/>
<evidence type="ECO:0000313" key="3">
    <source>
        <dbReference type="Proteomes" id="UP000011058"/>
    </source>
</evidence>
<keyword evidence="1" id="KW-0732">Signal</keyword>
<evidence type="ECO:0000256" key="1">
    <source>
        <dbReference type="SAM" id="SignalP"/>
    </source>
</evidence>
<dbReference type="PROSITE" id="PS51257">
    <property type="entry name" value="PROKAR_LIPOPROTEIN"/>
    <property type="match status" value="1"/>
</dbReference>
<dbReference type="STRING" id="1166018.FAES_0189"/>
<dbReference type="EMBL" id="HE796683">
    <property type="protein sequence ID" value="CCG98203.1"/>
    <property type="molecule type" value="Genomic_DNA"/>
</dbReference>
<dbReference type="RefSeq" id="WP_015329303.1">
    <property type="nucleotide sequence ID" value="NC_020054.1"/>
</dbReference>
<name>I0K250_9BACT</name>
<gene>
    <name evidence="2" type="ORF">FAES_0189</name>
</gene>
<evidence type="ECO:0008006" key="4">
    <source>
        <dbReference type="Google" id="ProtNLM"/>
    </source>
</evidence>
<keyword evidence="3" id="KW-1185">Reference proteome</keyword>
<dbReference type="AlphaFoldDB" id="I0K250"/>
<dbReference type="HOGENOM" id="CLU_1292794_0_0_10"/>
<accession>I0K250</accession>
<organism evidence="2 3">
    <name type="scientific">Fibrella aestuarina BUZ 2</name>
    <dbReference type="NCBI Taxonomy" id="1166018"/>
    <lineage>
        <taxon>Bacteria</taxon>
        <taxon>Pseudomonadati</taxon>
        <taxon>Bacteroidota</taxon>
        <taxon>Cytophagia</taxon>
        <taxon>Cytophagales</taxon>
        <taxon>Spirosomataceae</taxon>
        <taxon>Fibrella</taxon>
    </lineage>
</organism>
<feature type="signal peptide" evidence="1">
    <location>
        <begin position="1"/>
        <end position="28"/>
    </location>
</feature>
<dbReference type="Proteomes" id="UP000011058">
    <property type="component" value="Chromosome"/>
</dbReference>
<protein>
    <recommendedName>
        <fullName evidence="4">Lipoprotein</fullName>
    </recommendedName>
</protein>
<reference evidence="2 3" key="1">
    <citation type="journal article" date="2012" name="J. Bacteriol.">
        <title>Genome Sequence of Fibrella aestuarina BUZ 2T, a Filamentous Marine Bacterium.</title>
        <authorList>
            <person name="Filippini M."/>
            <person name="Qi W."/>
            <person name="Blom J."/>
            <person name="Goesmann A."/>
            <person name="Smits T.H."/>
            <person name="Bagheri H.C."/>
        </authorList>
    </citation>
    <scope>NUCLEOTIDE SEQUENCE [LARGE SCALE GENOMIC DNA]</scope>
    <source>
        <strain evidence="3">BUZ 2T</strain>
    </source>
</reference>
<evidence type="ECO:0000313" key="2">
    <source>
        <dbReference type="EMBL" id="CCG98203.1"/>
    </source>
</evidence>